<evidence type="ECO:0000313" key="7">
    <source>
        <dbReference type="EMBL" id="MBB5849887.1"/>
    </source>
</evidence>
<sequence>MDPAASAVPDAALPRLATAAPRRQVMAWALWDWGSAAFNAVMVTFVFGTYLASDAFGPDERGTAWLSTALAVAGVVIALTAPVMGRRADGAGRRRLWLGVMTAAVIACTAACFLVTPQESSLLLGVTMIALGTVFFEFAEVQVNAILVQISTPATIGRISGIGWGAGYLGGILLLLIVFVGFVSGDAHWFGITGDEALNIRVVALVAAAWFLVFAIPVLVAVPDPAPAPTPGGGPRRESLAASYRALGSTLARMWREDRNTLWFLVSSAVFRDGVGAVFVYGAILGTTVYGLAASDVILFAIVANVVAAAGAFAGGRLDDAIGPRRVILGSLAAMVLVAAGLALASGTLAFWIGGLALCLFVGPVQSASRAFLGRLTTERTAGEVFGLYATTGRAVGFITPMLVTLALAAVPDNRVVIPVIALVLIVGGVLFARVTDPVTRSAEPAP</sequence>
<keyword evidence="8" id="KW-1185">Reference proteome</keyword>
<feature type="transmembrane region" description="Helical" evidence="6">
    <location>
        <begin position="122"/>
        <end position="141"/>
    </location>
</feature>
<feature type="transmembrane region" description="Helical" evidence="6">
    <location>
        <begin position="351"/>
        <end position="373"/>
    </location>
</feature>
<evidence type="ECO:0000256" key="2">
    <source>
        <dbReference type="ARBA" id="ARBA00022448"/>
    </source>
</evidence>
<keyword evidence="5 6" id="KW-0472">Membrane</keyword>
<name>A0A7W9N286_9MICC</name>
<feature type="transmembrane region" description="Helical" evidence="6">
    <location>
        <begin position="262"/>
        <end position="284"/>
    </location>
</feature>
<dbReference type="RefSeq" id="WP_184173628.1">
    <property type="nucleotide sequence ID" value="NZ_BAABAG010000003.1"/>
</dbReference>
<feature type="transmembrane region" description="Helical" evidence="6">
    <location>
        <begin position="162"/>
        <end position="182"/>
    </location>
</feature>
<evidence type="ECO:0000256" key="3">
    <source>
        <dbReference type="ARBA" id="ARBA00022692"/>
    </source>
</evidence>
<dbReference type="SUPFAM" id="SSF103473">
    <property type="entry name" value="MFS general substrate transporter"/>
    <property type="match status" value="1"/>
</dbReference>
<feature type="transmembrane region" description="Helical" evidence="6">
    <location>
        <begin position="416"/>
        <end position="433"/>
    </location>
</feature>
<feature type="transmembrane region" description="Helical" evidence="6">
    <location>
        <begin position="30"/>
        <end position="52"/>
    </location>
</feature>
<dbReference type="Proteomes" id="UP000567246">
    <property type="component" value="Unassembled WGS sequence"/>
</dbReference>
<feature type="transmembrane region" description="Helical" evidence="6">
    <location>
        <begin position="64"/>
        <end position="84"/>
    </location>
</feature>
<comment type="caution">
    <text evidence="7">The sequence shown here is derived from an EMBL/GenBank/DDBJ whole genome shotgun (WGS) entry which is preliminary data.</text>
</comment>
<keyword evidence="3 6" id="KW-0812">Transmembrane</keyword>
<dbReference type="PANTHER" id="PTHR23519">
    <property type="entry name" value="AUTOPHAGY-RELATED PROTEIN 22"/>
    <property type="match status" value="1"/>
</dbReference>
<feature type="transmembrane region" description="Helical" evidence="6">
    <location>
        <begin position="327"/>
        <end position="345"/>
    </location>
</feature>
<keyword evidence="2" id="KW-0813">Transport</keyword>
<feature type="transmembrane region" description="Helical" evidence="6">
    <location>
        <begin position="96"/>
        <end position="116"/>
    </location>
</feature>
<reference evidence="7 8" key="1">
    <citation type="submission" date="2020-08" db="EMBL/GenBank/DDBJ databases">
        <title>Sequencing the genomes of 1000 actinobacteria strains.</title>
        <authorList>
            <person name="Klenk H.-P."/>
        </authorList>
    </citation>
    <scope>NUCLEOTIDE SEQUENCE [LARGE SCALE GENOMIC DNA]</scope>
    <source>
        <strain evidence="7 8">DSM 17945</strain>
    </source>
</reference>
<dbReference type="GO" id="GO:0012505">
    <property type="term" value="C:endomembrane system"/>
    <property type="evidence" value="ECO:0007669"/>
    <property type="project" value="UniProtKB-SubCell"/>
</dbReference>
<evidence type="ECO:0000256" key="1">
    <source>
        <dbReference type="ARBA" id="ARBA00004127"/>
    </source>
</evidence>
<feature type="transmembrane region" description="Helical" evidence="6">
    <location>
        <begin position="385"/>
        <end position="410"/>
    </location>
</feature>
<evidence type="ECO:0000256" key="5">
    <source>
        <dbReference type="ARBA" id="ARBA00023136"/>
    </source>
</evidence>
<feature type="transmembrane region" description="Helical" evidence="6">
    <location>
        <begin position="202"/>
        <end position="222"/>
    </location>
</feature>
<organism evidence="7 8">
    <name type="scientific">Micrococcus endophyticus</name>
    <dbReference type="NCBI Taxonomy" id="455343"/>
    <lineage>
        <taxon>Bacteria</taxon>
        <taxon>Bacillati</taxon>
        <taxon>Actinomycetota</taxon>
        <taxon>Actinomycetes</taxon>
        <taxon>Micrococcales</taxon>
        <taxon>Micrococcaceae</taxon>
        <taxon>Micrococcus</taxon>
    </lineage>
</organism>
<accession>A0A7W9N286</accession>
<evidence type="ECO:0000256" key="4">
    <source>
        <dbReference type="ARBA" id="ARBA00022989"/>
    </source>
</evidence>
<dbReference type="InterPro" id="IPR024671">
    <property type="entry name" value="Atg22-like"/>
</dbReference>
<dbReference type="Gene3D" id="1.20.1250.20">
    <property type="entry name" value="MFS general substrate transporter like domains"/>
    <property type="match status" value="2"/>
</dbReference>
<protein>
    <submittedName>
        <fullName evidence="7">UMF1 family MFS transporter</fullName>
    </submittedName>
</protein>
<evidence type="ECO:0000256" key="6">
    <source>
        <dbReference type="SAM" id="Phobius"/>
    </source>
</evidence>
<dbReference type="EMBL" id="JACHMW010000001">
    <property type="protein sequence ID" value="MBB5849887.1"/>
    <property type="molecule type" value="Genomic_DNA"/>
</dbReference>
<dbReference type="InterPro" id="IPR050495">
    <property type="entry name" value="ATG22/LtaA_families"/>
</dbReference>
<dbReference type="InterPro" id="IPR036259">
    <property type="entry name" value="MFS_trans_sf"/>
</dbReference>
<feature type="transmembrane region" description="Helical" evidence="6">
    <location>
        <begin position="290"/>
        <end position="315"/>
    </location>
</feature>
<dbReference type="PANTHER" id="PTHR23519:SF1">
    <property type="entry name" value="AUTOPHAGY-RELATED PROTEIN 22"/>
    <property type="match status" value="1"/>
</dbReference>
<comment type="subcellular location">
    <subcellularLocation>
        <location evidence="1">Endomembrane system</location>
        <topology evidence="1">Multi-pass membrane protein</topology>
    </subcellularLocation>
</comment>
<proteinExistence type="predicted"/>
<keyword evidence="4 6" id="KW-1133">Transmembrane helix</keyword>
<dbReference type="AlphaFoldDB" id="A0A7W9N286"/>
<gene>
    <name evidence="7" type="ORF">HDA33_002451</name>
</gene>
<dbReference type="Pfam" id="PF11700">
    <property type="entry name" value="ATG22"/>
    <property type="match status" value="1"/>
</dbReference>
<evidence type="ECO:0000313" key="8">
    <source>
        <dbReference type="Proteomes" id="UP000567246"/>
    </source>
</evidence>